<sequence length="72" mass="8381">MPQPKRTPNRIGETCADKFPPERNNTENIAAFKTVFIILIHCGYILLRWGKNTKKERKQIRKCTDLTLPVVK</sequence>
<dbReference type="Proteomes" id="UP000003327">
    <property type="component" value="Unassembled WGS sequence"/>
</dbReference>
<dbReference type="EMBL" id="ACVA01000069">
    <property type="protein sequence ID" value="EEX17361.1"/>
    <property type="molecule type" value="Genomic_DNA"/>
</dbReference>
<evidence type="ECO:0000313" key="3">
    <source>
        <dbReference type="EMBL" id="EEX17361.1"/>
    </source>
</evidence>
<name>C9ML63_9BACT</name>
<evidence type="ECO:0000313" key="4">
    <source>
        <dbReference type="EMBL" id="EEX19396.1"/>
    </source>
</evidence>
<accession>C9ML63</accession>
<comment type="caution">
    <text evidence="4">The sequence shown here is derived from an EMBL/GenBank/DDBJ whole genome shotgun (WGS) entry which is preliminary data.</text>
</comment>
<dbReference type="AlphaFoldDB" id="C9ML63"/>
<dbReference type="STRING" id="649761.HMPREF0973_00337"/>
<keyword evidence="2" id="KW-0472">Membrane</keyword>
<feature type="region of interest" description="Disordered" evidence="1">
    <location>
        <begin position="1"/>
        <end position="20"/>
    </location>
</feature>
<proteinExistence type="predicted"/>
<dbReference type="EMBL" id="ACVA01000013">
    <property type="protein sequence ID" value="EEX19396.1"/>
    <property type="molecule type" value="Genomic_DNA"/>
</dbReference>
<evidence type="ECO:0000256" key="1">
    <source>
        <dbReference type="SAM" id="MobiDB-lite"/>
    </source>
</evidence>
<protein>
    <submittedName>
        <fullName evidence="4">Uncharacterized protein</fullName>
    </submittedName>
</protein>
<dbReference type="HOGENOM" id="CLU_2719015_0_0_10"/>
<reference evidence="4 5" key="1">
    <citation type="submission" date="2009-09" db="EMBL/GenBank/DDBJ databases">
        <authorList>
            <person name="Weinstock G."/>
            <person name="Sodergren E."/>
            <person name="Clifton S."/>
            <person name="Fulton L."/>
            <person name="Fulton B."/>
            <person name="Courtney L."/>
            <person name="Fronick C."/>
            <person name="Harrison M."/>
            <person name="Strong C."/>
            <person name="Farmer C."/>
            <person name="Delahaunty K."/>
            <person name="Markovic C."/>
            <person name="Hall O."/>
            <person name="Minx P."/>
            <person name="Tomlinson C."/>
            <person name="Mitreva M."/>
            <person name="Nelson J."/>
            <person name="Hou S."/>
            <person name="Wollam A."/>
            <person name="Pepin K.H."/>
            <person name="Johnson M."/>
            <person name="Bhonagiri V."/>
            <person name="Nash W.E."/>
            <person name="Warren W."/>
            <person name="Chinwalla A."/>
            <person name="Mardis E.R."/>
            <person name="Wilson R.K."/>
        </authorList>
    </citation>
    <scope>NUCLEOTIDE SEQUENCE [LARGE SCALE GENOMIC DNA]</scope>
    <source>
        <strain evidence="4 5">F0319</strain>
    </source>
</reference>
<evidence type="ECO:0000256" key="2">
    <source>
        <dbReference type="SAM" id="Phobius"/>
    </source>
</evidence>
<keyword evidence="2" id="KW-1133">Transmembrane helix</keyword>
<gene>
    <name evidence="4" type="ORF">HMPREF0973_00337</name>
    <name evidence="3" type="ORF">HMPREF0973_02799</name>
</gene>
<feature type="transmembrane region" description="Helical" evidence="2">
    <location>
        <begin position="29"/>
        <end position="47"/>
    </location>
</feature>
<keyword evidence="5" id="KW-1185">Reference proteome</keyword>
<keyword evidence="2" id="KW-0812">Transmembrane</keyword>
<evidence type="ECO:0000313" key="5">
    <source>
        <dbReference type="Proteomes" id="UP000003327"/>
    </source>
</evidence>
<organism evidence="4 5">
    <name type="scientific">Prevotella veroralis F0319</name>
    <dbReference type="NCBI Taxonomy" id="649761"/>
    <lineage>
        <taxon>Bacteria</taxon>
        <taxon>Pseudomonadati</taxon>
        <taxon>Bacteroidota</taxon>
        <taxon>Bacteroidia</taxon>
        <taxon>Bacteroidales</taxon>
        <taxon>Prevotellaceae</taxon>
        <taxon>Prevotella</taxon>
    </lineage>
</organism>